<evidence type="ECO:0000256" key="1">
    <source>
        <dbReference type="ARBA" id="ARBA00023015"/>
    </source>
</evidence>
<gene>
    <name evidence="5" type="ORF">RSO01_35600</name>
</gene>
<sequence>MATDRASLSKVVSDQIRGQILDGKLRPGERLVEDRLSAELGVSRVPVREALRGLSMEGLVRLEPNRGASVAEITSEMVAELVEVRTLLEALNARLAARRHDPEIVAALQDTLRRGNAAAQSASPDHLARLNGEFHERLAEASRNSVLSDIMRSLRERTSLAFSINSRARARDDWKEHAGILAAVIDGDEELAALLASRHVQNAAAAFAKAQEATDQAAAD</sequence>
<dbReference type="PANTHER" id="PTHR43537:SF24">
    <property type="entry name" value="GLUCONATE OPERON TRANSCRIPTIONAL REPRESSOR"/>
    <property type="match status" value="1"/>
</dbReference>
<evidence type="ECO:0000313" key="5">
    <source>
        <dbReference type="EMBL" id="GEP56394.1"/>
    </source>
</evidence>
<dbReference type="CDD" id="cd07377">
    <property type="entry name" value="WHTH_GntR"/>
    <property type="match status" value="1"/>
</dbReference>
<dbReference type="GO" id="GO:0003700">
    <property type="term" value="F:DNA-binding transcription factor activity"/>
    <property type="evidence" value="ECO:0007669"/>
    <property type="project" value="InterPro"/>
</dbReference>
<dbReference type="Gene3D" id="1.20.120.530">
    <property type="entry name" value="GntR ligand-binding domain-like"/>
    <property type="match status" value="1"/>
</dbReference>
<evidence type="ECO:0000259" key="4">
    <source>
        <dbReference type="PROSITE" id="PS50949"/>
    </source>
</evidence>
<keyword evidence="2" id="KW-0238">DNA-binding</keyword>
<keyword evidence="1" id="KW-0805">Transcription regulation</keyword>
<dbReference type="InterPro" id="IPR000524">
    <property type="entry name" value="Tscrpt_reg_HTH_GntR"/>
</dbReference>
<comment type="caution">
    <text evidence="5">The sequence shown here is derived from an EMBL/GenBank/DDBJ whole genome shotgun (WGS) entry which is preliminary data.</text>
</comment>
<evidence type="ECO:0000256" key="3">
    <source>
        <dbReference type="ARBA" id="ARBA00023163"/>
    </source>
</evidence>
<keyword evidence="3" id="KW-0804">Transcription</keyword>
<dbReference type="OrthoDB" id="9812290at2"/>
<reference evidence="5 6" key="1">
    <citation type="submission" date="2019-07" db="EMBL/GenBank/DDBJ databases">
        <title>Whole genome shotgun sequence of Reyranella soli NBRC 108950.</title>
        <authorList>
            <person name="Hosoyama A."/>
            <person name="Uohara A."/>
            <person name="Ohji S."/>
            <person name="Ichikawa N."/>
        </authorList>
    </citation>
    <scope>NUCLEOTIDE SEQUENCE [LARGE SCALE GENOMIC DNA]</scope>
    <source>
        <strain evidence="5 6">NBRC 108950</strain>
    </source>
</reference>
<keyword evidence="6" id="KW-1185">Reference proteome</keyword>
<dbReference type="InterPro" id="IPR036390">
    <property type="entry name" value="WH_DNA-bd_sf"/>
</dbReference>
<dbReference type="EMBL" id="BKAJ01000065">
    <property type="protein sequence ID" value="GEP56394.1"/>
    <property type="molecule type" value="Genomic_DNA"/>
</dbReference>
<dbReference type="PANTHER" id="PTHR43537">
    <property type="entry name" value="TRANSCRIPTIONAL REGULATOR, GNTR FAMILY"/>
    <property type="match status" value="1"/>
</dbReference>
<proteinExistence type="predicted"/>
<dbReference type="PRINTS" id="PR00035">
    <property type="entry name" value="HTHGNTR"/>
</dbReference>
<dbReference type="SMART" id="SM00345">
    <property type="entry name" value="HTH_GNTR"/>
    <property type="match status" value="1"/>
</dbReference>
<dbReference type="GO" id="GO:0003677">
    <property type="term" value="F:DNA binding"/>
    <property type="evidence" value="ECO:0007669"/>
    <property type="project" value="UniProtKB-KW"/>
</dbReference>
<evidence type="ECO:0000256" key="2">
    <source>
        <dbReference type="ARBA" id="ARBA00023125"/>
    </source>
</evidence>
<dbReference type="InterPro" id="IPR008920">
    <property type="entry name" value="TF_FadR/GntR_C"/>
</dbReference>
<dbReference type="Pfam" id="PF07729">
    <property type="entry name" value="FCD"/>
    <property type="match status" value="1"/>
</dbReference>
<dbReference type="SMART" id="SM00895">
    <property type="entry name" value="FCD"/>
    <property type="match status" value="1"/>
</dbReference>
<dbReference type="Gene3D" id="1.10.10.10">
    <property type="entry name" value="Winged helix-like DNA-binding domain superfamily/Winged helix DNA-binding domain"/>
    <property type="match status" value="1"/>
</dbReference>
<feature type="domain" description="HTH gntR-type" evidence="4">
    <location>
        <begin position="6"/>
        <end position="73"/>
    </location>
</feature>
<dbReference type="Proteomes" id="UP000321058">
    <property type="component" value="Unassembled WGS sequence"/>
</dbReference>
<dbReference type="InterPro" id="IPR011711">
    <property type="entry name" value="GntR_C"/>
</dbReference>
<dbReference type="Pfam" id="PF00392">
    <property type="entry name" value="GntR"/>
    <property type="match status" value="1"/>
</dbReference>
<dbReference type="InterPro" id="IPR036388">
    <property type="entry name" value="WH-like_DNA-bd_sf"/>
</dbReference>
<dbReference type="RefSeq" id="WP_147150462.1">
    <property type="nucleotide sequence ID" value="NZ_BKAJ01000065.1"/>
</dbReference>
<dbReference type="PROSITE" id="PS50949">
    <property type="entry name" value="HTH_GNTR"/>
    <property type="match status" value="1"/>
</dbReference>
<dbReference type="AlphaFoldDB" id="A0A512NBT0"/>
<protein>
    <submittedName>
        <fullName evidence="5">GntR family transcriptional regulator</fullName>
    </submittedName>
</protein>
<accession>A0A512NBT0</accession>
<name>A0A512NBT0_9HYPH</name>
<evidence type="ECO:0000313" key="6">
    <source>
        <dbReference type="Proteomes" id="UP000321058"/>
    </source>
</evidence>
<dbReference type="SUPFAM" id="SSF46785">
    <property type="entry name" value="Winged helix' DNA-binding domain"/>
    <property type="match status" value="1"/>
</dbReference>
<dbReference type="SUPFAM" id="SSF48008">
    <property type="entry name" value="GntR ligand-binding domain-like"/>
    <property type="match status" value="1"/>
</dbReference>
<organism evidence="5 6">
    <name type="scientific">Reyranella soli</name>
    <dbReference type="NCBI Taxonomy" id="1230389"/>
    <lineage>
        <taxon>Bacteria</taxon>
        <taxon>Pseudomonadati</taxon>
        <taxon>Pseudomonadota</taxon>
        <taxon>Alphaproteobacteria</taxon>
        <taxon>Hyphomicrobiales</taxon>
        <taxon>Reyranellaceae</taxon>
        <taxon>Reyranella</taxon>
    </lineage>
</organism>